<evidence type="ECO:0000313" key="3">
    <source>
        <dbReference type="Proteomes" id="UP000887013"/>
    </source>
</evidence>
<sequence>MKNIQNQKQDAKEKYILANSGQGSSPTIPTSKVSCASSAKIRENLFKYKLQLPDLQLNNSPQPKRLFTVQKNTLRGRYSFYSYSWIRNSNPVLERFSFKIVVGNEEYIQHVTVPQDETGEHLNCYSSELFRLSKADCCISPNFTIPRPDLKNIQKRSNSSLETKISNSSSEMDYEYLWRKKTKLPNLQMKSSSQGITTIQDKAEKDSSVIFSSPTPDCASKFQISNIVSPNSNKYADFRHAVESPSPSRGRSYENLYREQLELHDLSLKSTERETYENRECCELCFIPFYASIPHYSPSQNLFQEQLEPLDLSLKTTAAETNNSQHEDLYSSESFCASIPDNSTSHYSNVSCLDLSLGEYLGENSLEISYENLWRKKLKLPNLHLSGSSQSSAVYENVTDKNKDLDTSASACVHIPDPSSEMPYENLWRKKLKLPNLKQNSFDSSELFRSPTSDYRIAPAFTVSSLDSDENRKSNRSRRKTKAKRSKRGRRKKTNKFIFQKAYDSLPAAMFHCTGNPTSSAFYGLRLDGFSVHSSDVENLTGTLSPDITPKGSMEPTTSSEEIIAENAPEEFDMEEGDNTPNPY</sequence>
<feature type="region of interest" description="Disordered" evidence="1">
    <location>
        <begin position="466"/>
        <end position="492"/>
    </location>
</feature>
<protein>
    <submittedName>
        <fullName evidence="2">Uncharacterized protein</fullName>
    </submittedName>
</protein>
<dbReference type="EMBL" id="BMAW01010062">
    <property type="protein sequence ID" value="GFT17086.1"/>
    <property type="molecule type" value="Genomic_DNA"/>
</dbReference>
<feature type="compositionally biased region" description="Basic residues" evidence="1">
    <location>
        <begin position="474"/>
        <end position="492"/>
    </location>
</feature>
<reference evidence="2" key="1">
    <citation type="submission" date="2020-08" db="EMBL/GenBank/DDBJ databases">
        <title>Multicomponent nature underlies the extraordinary mechanical properties of spider dragline silk.</title>
        <authorList>
            <person name="Kono N."/>
            <person name="Nakamura H."/>
            <person name="Mori M."/>
            <person name="Yoshida Y."/>
            <person name="Ohtoshi R."/>
            <person name="Malay A.D."/>
            <person name="Moran D.A.P."/>
            <person name="Tomita M."/>
            <person name="Numata K."/>
            <person name="Arakawa K."/>
        </authorList>
    </citation>
    <scope>NUCLEOTIDE SEQUENCE</scope>
</reference>
<evidence type="ECO:0000313" key="2">
    <source>
        <dbReference type="EMBL" id="GFT17086.1"/>
    </source>
</evidence>
<name>A0A8X6NIP4_NEPPI</name>
<gene>
    <name evidence="2" type="ORF">NPIL_529001</name>
</gene>
<feature type="compositionally biased region" description="Acidic residues" evidence="1">
    <location>
        <begin position="568"/>
        <end position="578"/>
    </location>
</feature>
<keyword evidence="3" id="KW-1185">Reference proteome</keyword>
<dbReference type="Proteomes" id="UP000887013">
    <property type="component" value="Unassembled WGS sequence"/>
</dbReference>
<dbReference type="AlphaFoldDB" id="A0A8X6NIP4"/>
<organism evidence="2 3">
    <name type="scientific">Nephila pilipes</name>
    <name type="common">Giant wood spider</name>
    <name type="synonym">Nephila maculata</name>
    <dbReference type="NCBI Taxonomy" id="299642"/>
    <lineage>
        <taxon>Eukaryota</taxon>
        <taxon>Metazoa</taxon>
        <taxon>Ecdysozoa</taxon>
        <taxon>Arthropoda</taxon>
        <taxon>Chelicerata</taxon>
        <taxon>Arachnida</taxon>
        <taxon>Araneae</taxon>
        <taxon>Araneomorphae</taxon>
        <taxon>Entelegynae</taxon>
        <taxon>Araneoidea</taxon>
        <taxon>Nephilidae</taxon>
        <taxon>Nephila</taxon>
    </lineage>
</organism>
<feature type="region of interest" description="Disordered" evidence="1">
    <location>
        <begin position="540"/>
        <end position="584"/>
    </location>
</feature>
<proteinExistence type="predicted"/>
<accession>A0A8X6NIP4</accession>
<evidence type="ECO:0000256" key="1">
    <source>
        <dbReference type="SAM" id="MobiDB-lite"/>
    </source>
</evidence>
<comment type="caution">
    <text evidence="2">The sequence shown here is derived from an EMBL/GenBank/DDBJ whole genome shotgun (WGS) entry which is preliminary data.</text>
</comment>